<dbReference type="AlphaFoldDB" id="A0A8J2LE64"/>
<keyword evidence="2" id="KW-1185">Reference proteome</keyword>
<accession>A0A8J2LE64</accession>
<protein>
    <submittedName>
        <fullName evidence="1">Uncharacterized protein</fullName>
    </submittedName>
</protein>
<evidence type="ECO:0000313" key="1">
    <source>
        <dbReference type="EMBL" id="CAG7820863.1"/>
    </source>
</evidence>
<proteinExistence type="predicted"/>
<dbReference type="EMBL" id="CAJVCH010492411">
    <property type="protein sequence ID" value="CAG7820863.1"/>
    <property type="molecule type" value="Genomic_DNA"/>
</dbReference>
<gene>
    <name evidence="1" type="ORF">AFUS01_LOCUS31234</name>
</gene>
<evidence type="ECO:0000313" key="2">
    <source>
        <dbReference type="Proteomes" id="UP000708208"/>
    </source>
</evidence>
<name>A0A8J2LE64_9HEXA</name>
<dbReference type="Proteomes" id="UP000708208">
    <property type="component" value="Unassembled WGS sequence"/>
</dbReference>
<organism evidence="1 2">
    <name type="scientific">Allacma fusca</name>
    <dbReference type="NCBI Taxonomy" id="39272"/>
    <lineage>
        <taxon>Eukaryota</taxon>
        <taxon>Metazoa</taxon>
        <taxon>Ecdysozoa</taxon>
        <taxon>Arthropoda</taxon>
        <taxon>Hexapoda</taxon>
        <taxon>Collembola</taxon>
        <taxon>Symphypleona</taxon>
        <taxon>Sminthuridae</taxon>
        <taxon>Allacma</taxon>
    </lineage>
</organism>
<comment type="caution">
    <text evidence="1">The sequence shown here is derived from an EMBL/GenBank/DDBJ whole genome shotgun (WGS) entry which is preliminary data.</text>
</comment>
<sequence>MTSISEFGAGSFLDPVVTAGAITFLLVCAKLQAFPTGECIGGILKGTLRSMAELILDGAVKFLEWYSDDCF</sequence>
<reference evidence="1" key="1">
    <citation type="submission" date="2021-06" db="EMBL/GenBank/DDBJ databases">
        <authorList>
            <person name="Hodson N. C."/>
            <person name="Mongue J. A."/>
            <person name="Jaron S. K."/>
        </authorList>
    </citation>
    <scope>NUCLEOTIDE SEQUENCE</scope>
</reference>